<dbReference type="AlphaFoldDB" id="A0A1U9KTX7"/>
<keyword evidence="8" id="KW-0378">Hydrolase</keyword>
<dbReference type="GO" id="GO:0046872">
    <property type="term" value="F:metal ion binding"/>
    <property type="evidence" value="ECO:0007669"/>
    <property type="project" value="UniProtKB-KW"/>
</dbReference>
<dbReference type="InterPro" id="IPR052170">
    <property type="entry name" value="M29_Exopeptidase"/>
</dbReference>
<evidence type="ECO:0000313" key="11">
    <source>
        <dbReference type="Proteomes" id="UP000188604"/>
    </source>
</evidence>
<accession>A0A1U9KTX7</accession>
<dbReference type="GO" id="GO:0004177">
    <property type="term" value="F:aminopeptidase activity"/>
    <property type="evidence" value="ECO:0007669"/>
    <property type="project" value="UniProtKB-KW"/>
</dbReference>
<dbReference type="PANTHER" id="PTHR34448">
    <property type="entry name" value="AMINOPEPTIDASE"/>
    <property type="match status" value="1"/>
</dbReference>
<evidence type="ECO:0000256" key="4">
    <source>
        <dbReference type="ARBA" id="ARBA00008236"/>
    </source>
</evidence>
<dbReference type="PRINTS" id="PR00919">
    <property type="entry name" value="THERMOPTASE"/>
</dbReference>
<dbReference type="InterPro" id="IPR000787">
    <property type="entry name" value="Peptidase_M29"/>
</dbReference>
<evidence type="ECO:0000256" key="7">
    <source>
        <dbReference type="ARBA" id="ARBA00022723"/>
    </source>
</evidence>
<keyword evidence="6" id="KW-0645">Protease</keyword>
<dbReference type="RefSeq" id="WP_077808340.1">
    <property type="nucleotide sequence ID" value="NZ_BJXS01000009.1"/>
</dbReference>
<dbReference type="EMBL" id="CP014691">
    <property type="protein sequence ID" value="AQS89296.1"/>
    <property type="molecule type" value="Genomic_DNA"/>
</dbReference>
<dbReference type="InterPro" id="IPR035097">
    <property type="entry name" value="M29_N-terminal"/>
</dbReference>
<dbReference type="PANTHER" id="PTHR34448:SF3">
    <property type="entry name" value="AMINOPEPTIDASE AMPS"/>
    <property type="match status" value="1"/>
</dbReference>
<organism evidence="10 11">
    <name type="scientific">Neoasaia chiangmaiensis</name>
    <dbReference type="NCBI Taxonomy" id="320497"/>
    <lineage>
        <taxon>Bacteria</taxon>
        <taxon>Pseudomonadati</taxon>
        <taxon>Pseudomonadota</taxon>
        <taxon>Alphaproteobacteria</taxon>
        <taxon>Acetobacterales</taxon>
        <taxon>Acetobacteraceae</taxon>
        <taxon>Neoasaia</taxon>
    </lineage>
</organism>
<name>A0A1U9KTX7_9PROT</name>
<dbReference type="STRING" id="320497.A0U93_04885"/>
<dbReference type="GO" id="GO:0006508">
    <property type="term" value="P:proteolysis"/>
    <property type="evidence" value="ECO:0007669"/>
    <property type="project" value="UniProtKB-KW"/>
</dbReference>
<comment type="similarity">
    <text evidence="4">Belongs to the peptidase M29 family.</text>
</comment>
<evidence type="ECO:0000256" key="3">
    <source>
        <dbReference type="ARBA" id="ARBA00001947"/>
    </source>
</evidence>
<dbReference type="Gene3D" id="3.40.1830.10">
    <property type="entry name" value="Thermophilic metalloprotease (M29)"/>
    <property type="match status" value="1"/>
</dbReference>
<comment type="cofactor">
    <cofactor evidence="3">
        <name>Zn(2+)</name>
        <dbReference type="ChEBI" id="CHEBI:29105"/>
    </cofactor>
</comment>
<keyword evidence="9" id="KW-0482">Metalloprotease</keyword>
<evidence type="ECO:0000256" key="9">
    <source>
        <dbReference type="ARBA" id="ARBA00023049"/>
    </source>
</evidence>
<keyword evidence="5" id="KW-0031">Aminopeptidase</keyword>
<comment type="cofactor">
    <cofactor evidence="1">
        <name>Co(2+)</name>
        <dbReference type="ChEBI" id="CHEBI:48828"/>
    </cofactor>
</comment>
<dbReference type="Proteomes" id="UP000188604">
    <property type="component" value="Chromosome"/>
</dbReference>
<dbReference type="SUPFAM" id="SSF144052">
    <property type="entry name" value="Thermophilic metalloprotease-like"/>
    <property type="match status" value="1"/>
</dbReference>
<evidence type="ECO:0000256" key="2">
    <source>
        <dbReference type="ARBA" id="ARBA00001946"/>
    </source>
</evidence>
<keyword evidence="11" id="KW-1185">Reference proteome</keyword>
<sequence>MSVQASPRPFAPDPTLLDKLGDVAVRIGLNIQKGQQLVITAPLDAVPLVRRITEHAYRQGASLVTTLYADDAATLARFQHGAEETFDTASAWLANGMADAFRQGAARMAITGSDPTLLSAQNPAHVSRANRAASAVNRPAMEVITSFATNWNIIAYATPAWAQQVFPDMAEDQAQAALWNAIFKASRVDVPDPVKVWRAHNALLHAKARYLNEARFDSLRFTGPGTDLKVGLAEGHAWAGGSENTTTGIECNPNIPTEEVFTTPHCRRVEGHVRSTKPLFHQGTLIDDIQVRFAEGRIIEAHASRGENVLQRILETDDGAARLGEVALVPHSSPISQTGILFRNTLFDENAASHIALGQAYTKCLFDTEGQDAAALNARGANESLIHIDWMIGSDQINLDGLDANGHATPLMRAGEWVQS</sequence>
<protein>
    <submittedName>
        <fullName evidence="10">Peptidase M29</fullName>
    </submittedName>
</protein>
<dbReference type="OrthoDB" id="9803993at2"/>
<dbReference type="Pfam" id="PF02073">
    <property type="entry name" value="Peptidase_M29"/>
    <property type="match status" value="1"/>
</dbReference>
<reference evidence="10 11" key="1">
    <citation type="submission" date="2016-03" db="EMBL/GenBank/DDBJ databases">
        <title>Acetic acid bacteria sequencing.</title>
        <authorList>
            <person name="Brandt J."/>
            <person name="Jakob F."/>
            <person name="Vogel R.F."/>
        </authorList>
    </citation>
    <scope>NUCLEOTIDE SEQUENCE [LARGE SCALE GENOMIC DNA]</scope>
    <source>
        <strain evidence="10 11">NBRC 101099</strain>
    </source>
</reference>
<proteinExistence type="inferred from homology"/>
<dbReference type="KEGG" id="nch:A0U93_04885"/>
<evidence type="ECO:0000256" key="8">
    <source>
        <dbReference type="ARBA" id="ARBA00022801"/>
    </source>
</evidence>
<evidence type="ECO:0000256" key="1">
    <source>
        <dbReference type="ARBA" id="ARBA00001941"/>
    </source>
</evidence>
<evidence type="ECO:0000256" key="5">
    <source>
        <dbReference type="ARBA" id="ARBA00022438"/>
    </source>
</evidence>
<evidence type="ECO:0000256" key="6">
    <source>
        <dbReference type="ARBA" id="ARBA00022670"/>
    </source>
</evidence>
<keyword evidence="7" id="KW-0479">Metal-binding</keyword>
<dbReference type="GO" id="GO:0008237">
    <property type="term" value="F:metallopeptidase activity"/>
    <property type="evidence" value="ECO:0007669"/>
    <property type="project" value="UniProtKB-KW"/>
</dbReference>
<gene>
    <name evidence="10" type="ORF">A0U93_04885</name>
</gene>
<comment type="cofactor">
    <cofactor evidence="2">
        <name>Mg(2+)</name>
        <dbReference type="ChEBI" id="CHEBI:18420"/>
    </cofactor>
</comment>
<evidence type="ECO:0000313" key="10">
    <source>
        <dbReference type="EMBL" id="AQS89296.1"/>
    </source>
</evidence>